<evidence type="ECO:0000313" key="6">
    <source>
        <dbReference type="Proteomes" id="UP001183615"/>
    </source>
</evidence>
<gene>
    <name evidence="5" type="ORF">RM779_31270</name>
</gene>
<comment type="caution">
    <text evidence="5">The sequence shown here is derived from an EMBL/GenBank/DDBJ whole genome shotgun (WGS) entry which is preliminary data.</text>
</comment>
<evidence type="ECO:0000259" key="2">
    <source>
        <dbReference type="Pfam" id="PF13032"/>
    </source>
</evidence>
<feature type="domain" description="Prokaryotic pPIWI-RE MID" evidence="4">
    <location>
        <begin position="462"/>
        <end position="590"/>
    </location>
</feature>
<evidence type="ECO:0000259" key="3">
    <source>
        <dbReference type="Pfam" id="PF13111"/>
    </source>
</evidence>
<feature type="domain" description="pPIWI-RE RNaseH" evidence="2">
    <location>
        <begin position="603"/>
        <end position="894"/>
    </location>
</feature>
<dbReference type="Proteomes" id="UP001183615">
    <property type="component" value="Unassembled WGS sequence"/>
</dbReference>
<accession>A0ABU2SDK1</accession>
<dbReference type="InterPro" id="IPR040496">
    <property type="entry name" value="MID_pPIWI_RE"/>
</dbReference>
<dbReference type="Pfam" id="PF13111">
    <property type="entry name" value="pPIWI_RE_X"/>
    <property type="match status" value="1"/>
</dbReference>
<keyword evidence="6" id="KW-1185">Reference proteome</keyword>
<dbReference type="Pfam" id="PF18157">
    <property type="entry name" value="MID_pPIWI_RE"/>
    <property type="match status" value="1"/>
</dbReference>
<organism evidence="5 6">
    <name type="scientific">Streptomyces johnsoniae</name>
    <dbReference type="NCBI Taxonomy" id="3075532"/>
    <lineage>
        <taxon>Bacteria</taxon>
        <taxon>Bacillati</taxon>
        <taxon>Actinomycetota</taxon>
        <taxon>Actinomycetes</taxon>
        <taxon>Kitasatosporales</taxon>
        <taxon>Streptomycetaceae</taxon>
        <taxon>Streptomyces</taxon>
    </lineage>
</organism>
<dbReference type="InterPro" id="IPR024996">
    <property type="entry name" value="RNaseH_pPIWI_RE"/>
</dbReference>
<evidence type="ECO:0000313" key="5">
    <source>
        <dbReference type="EMBL" id="MDT0447040.1"/>
    </source>
</evidence>
<dbReference type="Pfam" id="PF13032">
    <property type="entry name" value="RNaseH_pPIWI_RE"/>
    <property type="match status" value="1"/>
</dbReference>
<evidence type="ECO:0000256" key="1">
    <source>
        <dbReference type="SAM" id="MobiDB-lite"/>
    </source>
</evidence>
<sequence length="906" mass="99817">MYHVISRTAYEPDPRAGSWTERYRVLSFPEEWRTEFTDLYTRRWRGRGQPTGLPIGRLNELLRATAPGLVATGRGAGSNAQVPWFYASEEMPDTLVAPLLASWVMTLPPDKEPDAERSADHRASLDRALALIDRHKPPWRDEYVRLTAADLTDGGTARPERRLYHLLPERIGARLADRPLHLGGAELRFRPVTRDQGVELVSWPPRTYTRGTRTWYYSGLVTITLQTVPFEARIRVHVSYGIRRWATGAPIRLPEGRGATVLLDAPLPWADATAPRRWLTLNSLAFDRRLGLPTWRRHSLVDLLPELDVLRAYPKAAELVAEPAAWLEGKGGVGAGVLYSTAMGEHGVGAGLMPLERSLIDRWVEEGLRPFLRRVSDSGRAHRQVKPLLLPTSPTKDPAEEEARLRRRRQARRAAVAAALDGQPLVVDLLWQTEETRDALVTALREWLGLSAVPDGAHGDVEWRLGEVHVVVHARPLGALGAPLDITRSNGRSRSNALADAVRERAARTAAHLPSPGGPVGLAIVETLGPERFAARDSDPKPALRHGCAVAGRVSQFIVVPEDAEGPLAHRARSAVADGMRQIGAVVPPDQRLDEELADNLQYLGLWYVRRLANGPTRQRGAHLVALRIRPDDPSHPVRGWDDARKEWVPYPRLLLALAADAANMSERTGPGGSATTDEERRQEAERRIRAVLYQVRDRPTLALANTGNLRDVWPGLGNGHLVRDRLALSGGPAVRIALHGADLRMVLLRDNNNRGETAQWYAPGETLDETPGISAGLWVAREADSDNRIFHSTVGKPPTAGTVRRDLRKLVPDNRWPHGPAATAWNPQALELTVLGCLSETALTAAGRTDIAPDHPAVVAVVAHQLRFHDEYHPLSRPLPLHLAKLAEEYVLPLAPPPAAGPNPG</sequence>
<dbReference type="InterPro" id="IPR025085">
    <property type="entry name" value="pPIWI_RE_X"/>
</dbReference>
<proteinExistence type="predicted"/>
<reference evidence="6" key="1">
    <citation type="submission" date="2023-07" db="EMBL/GenBank/DDBJ databases">
        <title>30 novel species of actinomycetes from the DSMZ collection.</title>
        <authorList>
            <person name="Nouioui I."/>
        </authorList>
    </citation>
    <scope>NUCLEOTIDE SEQUENCE [LARGE SCALE GENOMIC DNA]</scope>
    <source>
        <strain evidence="6">DSM 41886</strain>
    </source>
</reference>
<dbReference type="RefSeq" id="WP_311621168.1">
    <property type="nucleotide sequence ID" value="NZ_JAVREV010000025.1"/>
</dbReference>
<feature type="region of interest" description="Disordered" evidence="1">
    <location>
        <begin position="665"/>
        <end position="684"/>
    </location>
</feature>
<name>A0ABU2SDK1_9ACTN</name>
<evidence type="ECO:0000259" key="4">
    <source>
        <dbReference type="Pfam" id="PF18157"/>
    </source>
</evidence>
<protein>
    <submittedName>
        <fullName evidence="5">DUF3962 domain-containing protein</fullName>
    </submittedName>
</protein>
<feature type="domain" description="pPIWI-RE module N-terminal" evidence="3">
    <location>
        <begin position="9"/>
        <end position="420"/>
    </location>
</feature>
<dbReference type="EMBL" id="JAVREV010000025">
    <property type="protein sequence ID" value="MDT0447040.1"/>
    <property type="molecule type" value="Genomic_DNA"/>
</dbReference>